<keyword evidence="4" id="KW-0808">Transferase</keyword>
<protein>
    <submittedName>
        <fullName evidence="4">N-6 DNA methylase</fullName>
    </submittedName>
</protein>
<dbReference type="Pfam" id="PF02384">
    <property type="entry name" value="N6_Mtase"/>
    <property type="match status" value="1"/>
</dbReference>
<evidence type="ECO:0000256" key="1">
    <source>
        <dbReference type="ARBA" id="ARBA00022747"/>
    </source>
</evidence>
<reference evidence="5" key="1">
    <citation type="journal article" date="2019" name="Int. J. Syst. Evol. Microbiol.">
        <title>The Global Catalogue of Microorganisms (GCM) 10K type strain sequencing project: providing services to taxonomists for standard genome sequencing and annotation.</title>
        <authorList>
            <consortium name="The Broad Institute Genomics Platform"/>
            <consortium name="The Broad Institute Genome Sequencing Center for Infectious Disease"/>
            <person name="Wu L."/>
            <person name="Ma J."/>
        </authorList>
    </citation>
    <scope>NUCLEOTIDE SEQUENCE [LARGE SCALE GENOMIC DNA]</scope>
    <source>
        <strain evidence="5">KACC 12634</strain>
    </source>
</reference>
<evidence type="ECO:0000313" key="4">
    <source>
        <dbReference type="EMBL" id="MFC6959257.1"/>
    </source>
</evidence>
<dbReference type="PRINTS" id="PR00507">
    <property type="entry name" value="N12N6MTFRASE"/>
</dbReference>
<keyword evidence="1" id="KW-0680">Restriction system</keyword>
<dbReference type="InterPro" id="IPR052916">
    <property type="entry name" value="Type-I_RE_MTase_Subunit"/>
</dbReference>
<dbReference type="Proteomes" id="UP001596470">
    <property type="component" value="Unassembled WGS sequence"/>
</dbReference>
<dbReference type="RefSeq" id="WP_382344999.1">
    <property type="nucleotide sequence ID" value="NZ_JBHMBP010000001.1"/>
</dbReference>
<feature type="domain" description="DNA methylase adenine-specific" evidence="3">
    <location>
        <begin position="224"/>
        <end position="333"/>
    </location>
</feature>
<evidence type="ECO:0000259" key="3">
    <source>
        <dbReference type="Pfam" id="PF02384"/>
    </source>
</evidence>
<dbReference type="InterPro" id="IPR029063">
    <property type="entry name" value="SAM-dependent_MTases_sf"/>
</dbReference>
<proteinExistence type="predicted"/>
<dbReference type="SUPFAM" id="SSF53335">
    <property type="entry name" value="S-adenosyl-L-methionine-dependent methyltransferases"/>
    <property type="match status" value="1"/>
</dbReference>
<sequence>MTSRDAGPGETITLTDLARLASVGRNAVSNWRRREPDFPAPVDDSARRPRFSLPALESWAAAHGRDLKVTGADRLWFRLAADHPTAEAALEAVAAAFDGDGDLAAEVRALAAETLGADLFEFFIERAREAEGIGVPPGIGPLADTAAAVSAEHAAAAPEMRLHDPACDEGDLLRAAAAKLGPCAVLAGQDLSSARAAIAERRLRLLDSHQRGGGPVGNRSVGQAEVVVHVGDSLLTALPAERYDLVVCDPPFNVKDWGYDRLPDGDDPRLAYGTPPRTEPELAWALHCTALLAPGGHAVVRMPAQVAHRRSGRRIRSELLRWGALRAVVDSPEAKAHIWVLAPRGETTQLLVSNGRDFAAAWHAFTAAPDAPLATPDSVTVPLMRLWDEDVDVSPAVYLASTPGGAEDLADAVADLGSRLEAVAGRTLPRFTRGAEESAPETSLGDLERDGHLTVAPGTRPPGAADPGEEPTGPRCVIVDPVGEPPVRIGPRGEATEIQWTVECGPAVDLAWIAAALSARLPAASKRTATGAKRRILSVKIPRLALAEQQRRGAAFAQLEELRSTLTQAGRRAEALAAEAAAGLVSGAVKTED</sequence>
<keyword evidence="5" id="KW-1185">Reference proteome</keyword>
<accession>A0ABW2DA79</accession>
<name>A0ABW2DA79_9ACTN</name>
<evidence type="ECO:0000256" key="2">
    <source>
        <dbReference type="SAM" id="MobiDB-lite"/>
    </source>
</evidence>
<dbReference type="Gene3D" id="3.40.50.150">
    <property type="entry name" value="Vaccinia Virus protein VP39"/>
    <property type="match status" value="1"/>
</dbReference>
<dbReference type="EMBL" id="JBHSYS010000004">
    <property type="protein sequence ID" value="MFC6959257.1"/>
    <property type="molecule type" value="Genomic_DNA"/>
</dbReference>
<comment type="caution">
    <text evidence="4">The sequence shown here is derived from an EMBL/GenBank/DDBJ whole genome shotgun (WGS) entry which is preliminary data.</text>
</comment>
<organism evidence="4 5">
    <name type="scientific">Glycomyces mayteni</name>
    <dbReference type="NCBI Taxonomy" id="543887"/>
    <lineage>
        <taxon>Bacteria</taxon>
        <taxon>Bacillati</taxon>
        <taxon>Actinomycetota</taxon>
        <taxon>Actinomycetes</taxon>
        <taxon>Glycomycetales</taxon>
        <taxon>Glycomycetaceae</taxon>
        <taxon>Glycomyces</taxon>
    </lineage>
</organism>
<feature type="region of interest" description="Disordered" evidence="2">
    <location>
        <begin position="431"/>
        <end position="476"/>
    </location>
</feature>
<gene>
    <name evidence="4" type="ORF">ACFQS3_18840</name>
</gene>
<dbReference type="PANTHER" id="PTHR42998">
    <property type="entry name" value="TYPE I RESTRICTION ENZYME HINDVIIP M PROTEIN-RELATED"/>
    <property type="match status" value="1"/>
</dbReference>
<dbReference type="GO" id="GO:0032259">
    <property type="term" value="P:methylation"/>
    <property type="evidence" value="ECO:0007669"/>
    <property type="project" value="UniProtKB-KW"/>
</dbReference>
<dbReference type="PANTHER" id="PTHR42998:SF1">
    <property type="entry name" value="TYPE I RESTRICTION ENZYME HINDI METHYLASE SUBUNIT"/>
    <property type="match status" value="1"/>
</dbReference>
<dbReference type="GO" id="GO:0008168">
    <property type="term" value="F:methyltransferase activity"/>
    <property type="evidence" value="ECO:0007669"/>
    <property type="project" value="UniProtKB-KW"/>
</dbReference>
<dbReference type="PROSITE" id="PS00092">
    <property type="entry name" value="N6_MTASE"/>
    <property type="match status" value="1"/>
</dbReference>
<keyword evidence="4" id="KW-0489">Methyltransferase</keyword>
<evidence type="ECO:0000313" key="5">
    <source>
        <dbReference type="Proteomes" id="UP001596470"/>
    </source>
</evidence>
<dbReference type="InterPro" id="IPR003356">
    <property type="entry name" value="DNA_methylase_A-5"/>
</dbReference>
<dbReference type="InterPro" id="IPR002052">
    <property type="entry name" value="DNA_methylase_N6_adenine_CS"/>
</dbReference>